<dbReference type="GO" id="GO:0006826">
    <property type="term" value="P:iron ion transport"/>
    <property type="evidence" value="ECO:0007669"/>
    <property type="project" value="InterPro"/>
</dbReference>
<dbReference type="EMBL" id="BAEO01000010">
    <property type="protein sequence ID" value="GAC17866.1"/>
    <property type="molecule type" value="Genomic_DNA"/>
</dbReference>
<evidence type="ECO:0000256" key="1">
    <source>
        <dbReference type="ARBA" id="ARBA00004496"/>
    </source>
</evidence>
<dbReference type="InterPro" id="IPR029058">
    <property type="entry name" value="AB_hydrolase_fold"/>
</dbReference>
<dbReference type="PANTHER" id="PTHR48098">
    <property type="entry name" value="ENTEROCHELIN ESTERASE-RELATED"/>
    <property type="match status" value="1"/>
</dbReference>
<sequence length="520" mass="57530">MFLQVESPLSGELKVINSQQGDLNKRTPLVKINVPCEKGDYLTGYIESANGSITIEVIGPSGKVSRRLIDRQKGKNHFYSIAENCEEIWQLSGSGNYLIVLEERIGLRNQVPTKFIEPLSPSISALLKKLEQGENANNFWLTVEKSGTPIIEKTPAGTVMTFLVRGDYSNVKLLGAPSNNHESLQKLANSDTWYKSFIVPVDTQLSYQIAPEIPQLPLSGFAQRIAIKAVAQVDPYNNNPWPEIAADKYAQQSTISLPEAPTRSWIEPIDGRDKGTLSTFSFTSNTLANIRDITIYSPPVNATNKEKTVLLYIFDARAYIELVDVPTILDNLIAEGKIPPVIAVFISNPDGNARARELPANKLFADVIANELVPQINQKLEMIIPKERTVIGGSSYGGLAATTIALRHPEIFGNVISMSGSFWWYPKEMGVNSQHFVASEVINMAKKPVRFFLSAGLFETSRGVGDGILETNRHLRDVLSAKGYKTFHTEYSSGHDYFAWQGILGDGLLTLFPLTNNNIR</sequence>
<protein>
    <submittedName>
        <fullName evidence="6">Enterochelin esterase and related enzymes</fullName>
    </submittedName>
</protein>
<comment type="similarity">
    <text evidence="4">Belongs to the Fes family.</text>
</comment>
<dbReference type="eggNOG" id="COG2382">
    <property type="taxonomic scope" value="Bacteria"/>
</dbReference>
<evidence type="ECO:0000256" key="2">
    <source>
        <dbReference type="ARBA" id="ARBA00022490"/>
    </source>
</evidence>
<name>K6Y1T5_9ALTE</name>
<evidence type="ECO:0000313" key="7">
    <source>
        <dbReference type="Proteomes" id="UP000006327"/>
    </source>
</evidence>
<dbReference type="InterPro" id="IPR050583">
    <property type="entry name" value="Mycobacterial_A85_antigen"/>
</dbReference>
<comment type="subcellular location">
    <subcellularLocation>
        <location evidence="1">Cytoplasm</location>
    </subcellularLocation>
</comment>
<dbReference type="SUPFAM" id="SSF53474">
    <property type="entry name" value="alpha/beta-Hydrolases"/>
    <property type="match status" value="1"/>
</dbReference>
<dbReference type="InterPro" id="IPR000801">
    <property type="entry name" value="Esterase-like"/>
</dbReference>
<keyword evidence="3" id="KW-0378">Hydrolase</keyword>
<comment type="caution">
    <text evidence="6">The sequence shown here is derived from an EMBL/GenBank/DDBJ whole genome shotgun (WGS) entry which is preliminary data.</text>
</comment>
<feature type="domain" description="Enterochelin esterase N-terminal" evidence="5">
    <location>
        <begin position="161"/>
        <end position="265"/>
    </location>
</feature>
<dbReference type="STRING" id="493475.GARC_0885"/>
<evidence type="ECO:0000256" key="4">
    <source>
        <dbReference type="ARBA" id="ARBA00024201"/>
    </source>
</evidence>
<evidence type="ECO:0000256" key="3">
    <source>
        <dbReference type="ARBA" id="ARBA00022801"/>
    </source>
</evidence>
<reference evidence="6 7" key="1">
    <citation type="journal article" date="2017" name="Antonie Van Leeuwenhoek">
        <title>Rhizobium rhizosphaerae sp. nov., a novel species isolated from rice rhizosphere.</title>
        <authorList>
            <person name="Zhao J.J."/>
            <person name="Zhang J."/>
            <person name="Zhang R.J."/>
            <person name="Zhang C.W."/>
            <person name="Yin H.Q."/>
            <person name="Zhang X.X."/>
        </authorList>
    </citation>
    <scope>NUCLEOTIDE SEQUENCE [LARGE SCALE GENOMIC DNA]</scope>
    <source>
        <strain evidence="6 7">BSs20135</strain>
    </source>
</reference>
<dbReference type="Pfam" id="PF11806">
    <property type="entry name" value="Enterochelin_N"/>
    <property type="match status" value="1"/>
</dbReference>
<dbReference type="InterPro" id="IPR013783">
    <property type="entry name" value="Ig-like_fold"/>
</dbReference>
<dbReference type="Proteomes" id="UP000006327">
    <property type="component" value="Unassembled WGS sequence"/>
</dbReference>
<dbReference type="GO" id="GO:0008849">
    <property type="term" value="F:enterochelin esterase activity"/>
    <property type="evidence" value="ECO:0007669"/>
    <property type="project" value="InterPro"/>
</dbReference>
<evidence type="ECO:0000259" key="5">
    <source>
        <dbReference type="Pfam" id="PF11806"/>
    </source>
</evidence>
<dbReference type="GO" id="GO:0005506">
    <property type="term" value="F:iron ion binding"/>
    <property type="evidence" value="ECO:0007669"/>
    <property type="project" value="InterPro"/>
</dbReference>
<dbReference type="InterPro" id="IPR021764">
    <property type="entry name" value="Enterochelin_esterase_N"/>
</dbReference>
<dbReference type="PANTHER" id="PTHR48098:SF3">
    <property type="entry name" value="IRON(III) ENTEROBACTIN ESTERASE"/>
    <property type="match status" value="1"/>
</dbReference>
<dbReference type="InterPro" id="IPR014756">
    <property type="entry name" value="Ig_E-set"/>
</dbReference>
<dbReference type="Pfam" id="PF00756">
    <property type="entry name" value="Esterase"/>
    <property type="match status" value="1"/>
</dbReference>
<evidence type="ECO:0000313" key="6">
    <source>
        <dbReference type="EMBL" id="GAC17866.1"/>
    </source>
</evidence>
<dbReference type="Gene3D" id="3.40.50.1820">
    <property type="entry name" value="alpha/beta hydrolase"/>
    <property type="match status" value="1"/>
</dbReference>
<dbReference type="SUPFAM" id="SSF81296">
    <property type="entry name" value="E set domains"/>
    <property type="match status" value="1"/>
</dbReference>
<dbReference type="Gene3D" id="2.60.40.10">
    <property type="entry name" value="Immunoglobulins"/>
    <property type="match status" value="1"/>
</dbReference>
<organism evidence="6 7">
    <name type="scientific">Paraglaciecola arctica BSs20135</name>
    <dbReference type="NCBI Taxonomy" id="493475"/>
    <lineage>
        <taxon>Bacteria</taxon>
        <taxon>Pseudomonadati</taxon>
        <taxon>Pseudomonadota</taxon>
        <taxon>Gammaproteobacteria</taxon>
        <taxon>Alteromonadales</taxon>
        <taxon>Alteromonadaceae</taxon>
        <taxon>Paraglaciecola</taxon>
    </lineage>
</organism>
<accession>K6Y1T5</accession>
<gene>
    <name evidence="6" type="primary">fes</name>
    <name evidence="6" type="ORF">GARC_0885</name>
</gene>
<dbReference type="GO" id="GO:0005737">
    <property type="term" value="C:cytoplasm"/>
    <property type="evidence" value="ECO:0007669"/>
    <property type="project" value="UniProtKB-SubCell"/>
</dbReference>
<keyword evidence="7" id="KW-1185">Reference proteome</keyword>
<dbReference type="AlphaFoldDB" id="K6Y1T5"/>
<proteinExistence type="inferred from homology"/>
<keyword evidence="2" id="KW-0963">Cytoplasm</keyword>